<keyword evidence="4 10" id="KW-0812">Transmembrane</keyword>
<dbReference type="Gene3D" id="2.170.130.10">
    <property type="entry name" value="TonB-dependent receptor, plug domain"/>
    <property type="match status" value="1"/>
</dbReference>
<evidence type="ECO:0000313" key="15">
    <source>
        <dbReference type="Proteomes" id="UP000665020"/>
    </source>
</evidence>
<name>A0A8A7KAM4_9FIRM</name>
<dbReference type="InterPro" id="IPR012910">
    <property type="entry name" value="Plug_dom"/>
</dbReference>
<evidence type="ECO:0000256" key="9">
    <source>
        <dbReference type="ARBA" id="ARBA00023237"/>
    </source>
</evidence>
<dbReference type="AlphaFoldDB" id="A0A8A7KAM4"/>
<reference evidence="14" key="1">
    <citation type="submission" date="2019-12" db="EMBL/GenBank/DDBJ databases">
        <authorList>
            <person name="zhang j."/>
            <person name="sun C.M."/>
        </authorList>
    </citation>
    <scope>NUCLEOTIDE SEQUENCE</scope>
    <source>
        <strain evidence="14">NS-1</strain>
    </source>
</reference>
<keyword evidence="14" id="KW-0675">Receptor</keyword>
<feature type="domain" description="TonB-dependent receptor plug" evidence="13">
    <location>
        <begin position="55"/>
        <end position="160"/>
    </location>
</feature>
<evidence type="ECO:0000256" key="4">
    <source>
        <dbReference type="ARBA" id="ARBA00022692"/>
    </source>
</evidence>
<dbReference type="RefSeq" id="WP_230867223.1">
    <property type="nucleotide sequence ID" value="NZ_CP046640.1"/>
</dbReference>
<dbReference type="InterPro" id="IPR000531">
    <property type="entry name" value="Beta-barrel_TonB"/>
</dbReference>
<proteinExistence type="inferred from homology"/>
<keyword evidence="7 11" id="KW-0798">TonB box</keyword>
<protein>
    <submittedName>
        <fullName evidence="14">TonB-dependent receptor</fullName>
    </submittedName>
</protein>
<keyword evidence="5" id="KW-0732">Signal</keyword>
<dbReference type="PANTHER" id="PTHR30069:SF53">
    <property type="entry name" value="COLICIN I RECEPTOR-RELATED"/>
    <property type="match status" value="1"/>
</dbReference>
<keyword evidence="2 10" id="KW-0813">Transport</keyword>
<comment type="similarity">
    <text evidence="10 11">Belongs to the TonB-dependent receptor family.</text>
</comment>
<comment type="subcellular location">
    <subcellularLocation>
        <location evidence="1 10">Cell outer membrane</location>
        <topology evidence="1 10">Multi-pass membrane protein</topology>
    </subcellularLocation>
</comment>
<evidence type="ECO:0000256" key="7">
    <source>
        <dbReference type="ARBA" id="ARBA00023077"/>
    </source>
</evidence>
<accession>A0A8A7KAM4</accession>
<dbReference type="PROSITE" id="PS52016">
    <property type="entry name" value="TONB_DEPENDENT_REC_3"/>
    <property type="match status" value="1"/>
</dbReference>
<keyword evidence="8 10" id="KW-0472">Membrane</keyword>
<dbReference type="CDD" id="cd01347">
    <property type="entry name" value="ligand_gated_channel"/>
    <property type="match status" value="1"/>
</dbReference>
<evidence type="ECO:0000256" key="6">
    <source>
        <dbReference type="ARBA" id="ARBA00023065"/>
    </source>
</evidence>
<dbReference type="GO" id="GO:0015344">
    <property type="term" value="F:siderophore uptake transmembrane transporter activity"/>
    <property type="evidence" value="ECO:0007669"/>
    <property type="project" value="TreeGrafter"/>
</dbReference>
<evidence type="ECO:0000256" key="10">
    <source>
        <dbReference type="PROSITE-ProRule" id="PRU01360"/>
    </source>
</evidence>
<dbReference type="EMBL" id="CP046640">
    <property type="protein sequence ID" value="QTL98826.1"/>
    <property type="molecule type" value="Genomic_DNA"/>
</dbReference>
<dbReference type="GO" id="GO:0009279">
    <property type="term" value="C:cell outer membrane"/>
    <property type="evidence" value="ECO:0007669"/>
    <property type="project" value="UniProtKB-SubCell"/>
</dbReference>
<dbReference type="InterPro" id="IPR037066">
    <property type="entry name" value="Plug_dom_sf"/>
</dbReference>
<evidence type="ECO:0000259" key="13">
    <source>
        <dbReference type="Pfam" id="PF07715"/>
    </source>
</evidence>
<evidence type="ECO:0000256" key="3">
    <source>
        <dbReference type="ARBA" id="ARBA00022452"/>
    </source>
</evidence>
<gene>
    <name evidence="14" type="ORF">GM661_13065</name>
</gene>
<keyword evidence="15" id="KW-1185">Reference proteome</keyword>
<evidence type="ECO:0000313" key="14">
    <source>
        <dbReference type="EMBL" id="QTL98826.1"/>
    </source>
</evidence>
<keyword evidence="3 10" id="KW-1134">Transmembrane beta strand</keyword>
<evidence type="ECO:0000259" key="12">
    <source>
        <dbReference type="Pfam" id="PF00593"/>
    </source>
</evidence>
<evidence type="ECO:0000256" key="11">
    <source>
        <dbReference type="RuleBase" id="RU003357"/>
    </source>
</evidence>
<dbReference type="GO" id="GO:0044718">
    <property type="term" value="P:siderophore transmembrane transport"/>
    <property type="evidence" value="ECO:0007669"/>
    <property type="project" value="TreeGrafter"/>
</dbReference>
<evidence type="ECO:0000256" key="8">
    <source>
        <dbReference type="ARBA" id="ARBA00023136"/>
    </source>
</evidence>
<evidence type="ECO:0000256" key="1">
    <source>
        <dbReference type="ARBA" id="ARBA00004571"/>
    </source>
</evidence>
<organism evidence="14 15">
    <name type="scientific">Iocasia fonsfrigidae</name>
    <dbReference type="NCBI Taxonomy" id="2682810"/>
    <lineage>
        <taxon>Bacteria</taxon>
        <taxon>Bacillati</taxon>
        <taxon>Bacillota</taxon>
        <taxon>Clostridia</taxon>
        <taxon>Halanaerobiales</taxon>
        <taxon>Halanaerobiaceae</taxon>
        <taxon>Iocasia</taxon>
    </lineage>
</organism>
<dbReference type="KEGG" id="ifn:GM661_13065"/>
<dbReference type="Proteomes" id="UP000665020">
    <property type="component" value="Chromosome"/>
</dbReference>
<sequence length="609" mass="69514">MFRNHKRILGLVFLFLLLINFTIPIKATNQEVNSDEEKDLGEIVVTTSTKTEKKISEVPLIVEVITAEELKESNAKTVMEALNFINGVKAIQDSGSWGNNGVQLRGMGSKYTLVLVDGQRFRGGHNCVDLSTISIDMVQQIEIVKGPFSSLYGSDAMGGVINIITKKTPKKNYANLSAEAGSNNTRNTNLSGGFNKNEIGGNFSFTRQSSDGIKKEDRYNKDILNASFALDFTPQAKFEFSPYYSRLEHEYDDRVQERHGLNMKWKFEPDVFSNFYIRSSLLNYKHWTTDEGTNYKEDSTELELGYNRLLGTRHLFTIGGEYSLEERDDKGKDYEESQNIKSIFIQDEMDFTLLQVVLGTRIDSHELWGTEVCPNLGASYQINELMRVRGSVGKAFKAPTLVNLYADEWRMGPYLVHANADLEPEESLGYQLGLDYDFTKNVTLSTTLFRNDVDNLVSSRIERNGYPYDMYWENVEEALIQGAEINCRIRLSENISGTLGYTFLDTENKETGKELTDRSRDSLSFKFDWKTPYELDVQFSSIYKGESYSDDENENKVKDYSLVNVAFNKRISDNYEMYFNVDNLLGIDDIDNEPEIDGIEYYLGMVVKL</sequence>
<dbReference type="InterPro" id="IPR036942">
    <property type="entry name" value="Beta-barrel_TonB_sf"/>
</dbReference>
<dbReference type="Pfam" id="PF00593">
    <property type="entry name" value="TonB_dep_Rec_b-barrel"/>
    <property type="match status" value="1"/>
</dbReference>
<dbReference type="PANTHER" id="PTHR30069">
    <property type="entry name" value="TONB-DEPENDENT OUTER MEMBRANE RECEPTOR"/>
    <property type="match status" value="1"/>
</dbReference>
<dbReference type="SUPFAM" id="SSF56935">
    <property type="entry name" value="Porins"/>
    <property type="match status" value="1"/>
</dbReference>
<keyword evidence="6" id="KW-0406">Ion transport</keyword>
<keyword evidence="9 10" id="KW-0998">Cell outer membrane</keyword>
<feature type="domain" description="TonB-dependent receptor-like beta-barrel" evidence="12">
    <location>
        <begin position="184"/>
        <end position="584"/>
    </location>
</feature>
<evidence type="ECO:0000256" key="5">
    <source>
        <dbReference type="ARBA" id="ARBA00022729"/>
    </source>
</evidence>
<dbReference type="Pfam" id="PF07715">
    <property type="entry name" value="Plug"/>
    <property type="match status" value="1"/>
</dbReference>
<dbReference type="InterPro" id="IPR039426">
    <property type="entry name" value="TonB-dep_rcpt-like"/>
</dbReference>
<evidence type="ECO:0000256" key="2">
    <source>
        <dbReference type="ARBA" id="ARBA00022448"/>
    </source>
</evidence>
<dbReference type="Gene3D" id="2.40.170.20">
    <property type="entry name" value="TonB-dependent receptor, beta-barrel domain"/>
    <property type="match status" value="1"/>
</dbReference>